<feature type="chain" id="PRO_5039696843" description="Lactonase family protein" evidence="1">
    <location>
        <begin position="22"/>
        <end position="385"/>
    </location>
</feature>
<evidence type="ECO:0000313" key="2">
    <source>
        <dbReference type="EMBL" id="GGB23832.1"/>
    </source>
</evidence>
<gene>
    <name evidence="2" type="ORF">GCM10011492_12160</name>
</gene>
<dbReference type="AlphaFoldDB" id="A0A916SYW7"/>
<evidence type="ECO:0008006" key="4">
    <source>
        <dbReference type="Google" id="ProtNLM"/>
    </source>
</evidence>
<dbReference type="GO" id="GO:0017057">
    <property type="term" value="F:6-phosphogluconolactonase activity"/>
    <property type="evidence" value="ECO:0007669"/>
    <property type="project" value="TreeGrafter"/>
</dbReference>
<dbReference type="SUPFAM" id="SSF50969">
    <property type="entry name" value="YVTN repeat-like/Quinoprotein amine dehydrogenase"/>
    <property type="match status" value="1"/>
</dbReference>
<keyword evidence="1" id="KW-0732">Signal</keyword>
<dbReference type="Gene3D" id="2.130.10.10">
    <property type="entry name" value="YVTN repeat-like/Quinoprotein amine dehydrogenase"/>
    <property type="match status" value="3"/>
</dbReference>
<dbReference type="InterPro" id="IPR050282">
    <property type="entry name" value="Cycloisomerase_2"/>
</dbReference>
<reference evidence="2" key="2">
    <citation type="submission" date="2020-09" db="EMBL/GenBank/DDBJ databases">
        <authorList>
            <person name="Sun Q."/>
            <person name="Zhou Y."/>
        </authorList>
    </citation>
    <scope>NUCLEOTIDE SEQUENCE</scope>
    <source>
        <strain evidence="2">CGMCC 1.15085</strain>
    </source>
</reference>
<dbReference type="EMBL" id="BMHI01000002">
    <property type="protein sequence ID" value="GGB23832.1"/>
    <property type="molecule type" value="Genomic_DNA"/>
</dbReference>
<reference evidence="2" key="1">
    <citation type="journal article" date="2014" name="Int. J. Syst. Evol. Microbiol.">
        <title>Complete genome sequence of Corynebacterium casei LMG S-19264T (=DSM 44701T), isolated from a smear-ripened cheese.</title>
        <authorList>
            <consortium name="US DOE Joint Genome Institute (JGI-PGF)"/>
            <person name="Walter F."/>
            <person name="Albersmeier A."/>
            <person name="Kalinowski J."/>
            <person name="Ruckert C."/>
        </authorList>
    </citation>
    <scope>NUCLEOTIDE SEQUENCE</scope>
    <source>
        <strain evidence="2">CGMCC 1.15085</strain>
    </source>
</reference>
<dbReference type="PANTHER" id="PTHR30344:SF1">
    <property type="entry name" value="6-PHOSPHOGLUCONOLACTONASE"/>
    <property type="match status" value="1"/>
</dbReference>
<dbReference type="PANTHER" id="PTHR30344">
    <property type="entry name" value="6-PHOSPHOGLUCONOLACTONASE-RELATED"/>
    <property type="match status" value="1"/>
</dbReference>
<name>A0A916SYW7_9MICO</name>
<protein>
    <recommendedName>
        <fullName evidence="4">Lactonase family protein</fullName>
    </recommendedName>
</protein>
<dbReference type="Proteomes" id="UP000636793">
    <property type="component" value="Unassembled WGS sequence"/>
</dbReference>
<sequence length="385" mass="38792">MNSLTKLAVTFGTVAVTGVLAAAPATATPGHTGAPYGQSSSRGVVFVQNDDLAGNTIVAYDRTSSGGLAQAGSYRTGGVGGVLSGSVVDHLASQGSLTYDRSSGSLYAVNAGSNTLTSFRVSGDRLARRQVVPTGGRFPVSVAAHGNLVFVLNARDGGSISGYLRVGARLLPVPVWHRELHLNTSAPGHADEFTSTPGQIGFTPDGHTLLVSTKNGGNTLEAFPIGLFGPSAHPVVTSLPGKVPFGFSFDASGHLVLSEAGTNSVATFAVSRSGRAAALDSATTGQAATCWIATIGNKVYASNAGSANLSRYTTSYSGTLTSHGVTATDPGTVDAAASSDGRYLYAQTGAQGIVDAYRVQADGALTRTGSVTVPNAVGAEGIVAL</sequence>
<organism evidence="2 3">
    <name type="scientific">Flexivirga endophytica</name>
    <dbReference type="NCBI Taxonomy" id="1849103"/>
    <lineage>
        <taxon>Bacteria</taxon>
        <taxon>Bacillati</taxon>
        <taxon>Actinomycetota</taxon>
        <taxon>Actinomycetes</taxon>
        <taxon>Micrococcales</taxon>
        <taxon>Dermacoccaceae</taxon>
        <taxon>Flexivirga</taxon>
    </lineage>
</organism>
<accession>A0A916SYW7</accession>
<keyword evidence="3" id="KW-1185">Reference proteome</keyword>
<dbReference type="InterPro" id="IPR015943">
    <property type="entry name" value="WD40/YVTN_repeat-like_dom_sf"/>
</dbReference>
<evidence type="ECO:0000256" key="1">
    <source>
        <dbReference type="SAM" id="SignalP"/>
    </source>
</evidence>
<dbReference type="InterPro" id="IPR011044">
    <property type="entry name" value="Quino_amine_DH_bsu"/>
</dbReference>
<feature type="signal peptide" evidence="1">
    <location>
        <begin position="1"/>
        <end position="21"/>
    </location>
</feature>
<evidence type="ECO:0000313" key="3">
    <source>
        <dbReference type="Proteomes" id="UP000636793"/>
    </source>
</evidence>
<comment type="caution">
    <text evidence="2">The sequence shown here is derived from an EMBL/GenBank/DDBJ whole genome shotgun (WGS) entry which is preliminary data.</text>
</comment>
<dbReference type="RefSeq" id="WP_188836095.1">
    <property type="nucleotide sequence ID" value="NZ_BMHI01000002.1"/>
</dbReference>
<proteinExistence type="predicted"/>